<reference evidence="1" key="1">
    <citation type="submission" date="2021-02" db="EMBL/GenBank/DDBJ databases">
        <authorList>
            <person name="Dougan E. K."/>
            <person name="Rhodes N."/>
            <person name="Thang M."/>
            <person name="Chan C."/>
        </authorList>
    </citation>
    <scope>NUCLEOTIDE SEQUENCE</scope>
</reference>
<dbReference type="EMBL" id="CAJNNW010035081">
    <property type="protein sequence ID" value="CAE8725500.1"/>
    <property type="molecule type" value="Genomic_DNA"/>
</dbReference>
<dbReference type="Proteomes" id="UP000626109">
    <property type="component" value="Unassembled WGS sequence"/>
</dbReference>
<protein>
    <submittedName>
        <fullName evidence="1">Uncharacterized protein</fullName>
    </submittedName>
</protein>
<accession>A0A813LGM8</accession>
<organism evidence="1 2">
    <name type="scientific">Polarella glacialis</name>
    <name type="common">Dinoflagellate</name>
    <dbReference type="NCBI Taxonomy" id="89957"/>
    <lineage>
        <taxon>Eukaryota</taxon>
        <taxon>Sar</taxon>
        <taxon>Alveolata</taxon>
        <taxon>Dinophyceae</taxon>
        <taxon>Suessiales</taxon>
        <taxon>Suessiaceae</taxon>
        <taxon>Polarella</taxon>
    </lineage>
</organism>
<name>A0A813LGM8_POLGL</name>
<sequence length="128" mass="13983">MVATMLGVCGLSVESLQECLEGKRIDPAPPSLEAYSTSLDSSSSPPGLESLLMLLSLMFLKNVEVGGVFASGRLSLVKLGLLAWRLAEDRDPQSQFGLRVKKATTGDHPYTWLPSLWRILRLNFSKSC</sequence>
<proteinExistence type="predicted"/>
<dbReference type="AlphaFoldDB" id="A0A813LGM8"/>
<gene>
    <name evidence="1" type="ORF">PGLA2088_LOCUS44146</name>
</gene>
<comment type="caution">
    <text evidence="1">The sequence shown here is derived from an EMBL/GenBank/DDBJ whole genome shotgun (WGS) entry which is preliminary data.</text>
</comment>
<evidence type="ECO:0000313" key="2">
    <source>
        <dbReference type="Proteomes" id="UP000626109"/>
    </source>
</evidence>
<evidence type="ECO:0000313" key="1">
    <source>
        <dbReference type="EMBL" id="CAE8725500.1"/>
    </source>
</evidence>